<dbReference type="EMBL" id="JAAAUY010000695">
    <property type="protein sequence ID" value="KAF9327154.1"/>
    <property type="molecule type" value="Genomic_DNA"/>
</dbReference>
<evidence type="ECO:0000313" key="1">
    <source>
        <dbReference type="EMBL" id="KAF9327154.1"/>
    </source>
</evidence>
<reference evidence="1" key="1">
    <citation type="journal article" date="2020" name="Fungal Divers.">
        <title>Resolving the Mortierellaceae phylogeny through synthesis of multi-gene phylogenetics and phylogenomics.</title>
        <authorList>
            <person name="Vandepol N."/>
            <person name="Liber J."/>
            <person name="Desiro A."/>
            <person name="Na H."/>
            <person name="Kennedy M."/>
            <person name="Barry K."/>
            <person name="Grigoriev I.V."/>
            <person name="Miller A.N."/>
            <person name="O'Donnell K."/>
            <person name="Stajich J.E."/>
            <person name="Bonito G."/>
        </authorList>
    </citation>
    <scope>NUCLEOTIDE SEQUENCE</scope>
    <source>
        <strain evidence="1">NVP1</strain>
    </source>
</reference>
<dbReference type="Proteomes" id="UP000696485">
    <property type="component" value="Unassembled WGS sequence"/>
</dbReference>
<dbReference type="InterPro" id="IPR032675">
    <property type="entry name" value="LRR_dom_sf"/>
</dbReference>
<gene>
    <name evidence="1" type="ORF">BG006_009488</name>
</gene>
<name>A0A9P5SEE8_9FUNG</name>
<evidence type="ECO:0000313" key="2">
    <source>
        <dbReference type="Proteomes" id="UP000696485"/>
    </source>
</evidence>
<dbReference type="AlphaFoldDB" id="A0A9P5SEE8"/>
<keyword evidence="2" id="KW-1185">Reference proteome</keyword>
<proteinExistence type="predicted"/>
<dbReference type="SUPFAM" id="SSF52058">
    <property type="entry name" value="L domain-like"/>
    <property type="match status" value="1"/>
</dbReference>
<dbReference type="Gene3D" id="3.80.10.10">
    <property type="entry name" value="Ribonuclease Inhibitor"/>
    <property type="match status" value="1"/>
</dbReference>
<organism evidence="1 2">
    <name type="scientific">Podila minutissima</name>
    <dbReference type="NCBI Taxonomy" id="64525"/>
    <lineage>
        <taxon>Eukaryota</taxon>
        <taxon>Fungi</taxon>
        <taxon>Fungi incertae sedis</taxon>
        <taxon>Mucoromycota</taxon>
        <taxon>Mortierellomycotina</taxon>
        <taxon>Mortierellomycetes</taxon>
        <taxon>Mortierellales</taxon>
        <taxon>Mortierellaceae</taxon>
        <taxon>Podila</taxon>
    </lineage>
</organism>
<sequence length="458" mass="51670">MATDIGTDHLRSLQDYRGSFSADEAFAGDTFLQRCPSLLDLQIDTLRDTNSLAWIRDYPEAMKNLGLFYVTASISCFYNTVLTPAIDIVHARGRTLLSLSIRSLKNVAPGTQLHTIGHWNLPIITEVLISMTVDHCVRLGAFDQCAKLRNLYISLGRVSRIQELNYHTYIPLAPIWNLPQLHELHLNGFAALMFNHGSLRQMPNLCSQVLKVEEYFPRSHLEQSPLLLNYLASFQGLGLDANHTLELGCALDWNWTLPYLTKLEMTGYASMAFTMDWLHCCPGLKELLIATMNHPRRVPLHSPMLSRPSCSSRLAKVNFQGKYWLEDQDPMYLLTILAPNVEELRIDAAHSTVNGVAGKRLLELLRDAERTRFAAMKDSNSSGLGEGSSNQDFVLLARLLKVMTRCAIGEEEATAMRLRIIHVPKEIEEAYQLVGIRLYYFGATTLILNEELLAYATK</sequence>
<comment type="caution">
    <text evidence="1">The sequence shown here is derived from an EMBL/GenBank/DDBJ whole genome shotgun (WGS) entry which is preliminary data.</text>
</comment>
<accession>A0A9P5SEE8</accession>
<protein>
    <submittedName>
        <fullName evidence="1">Uncharacterized protein</fullName>
    </submittedName>
</protein>